<keyword evidence="1" id="KW-0812">Transmembrane</keyword>
<name>A0AA51RVL2_9GAMM</name>
<sequence>MPVLRTLLKVVISTIVILVLLYLAFVGFIIFIFSGSSIEHTIPQEVGGSLVSHGEEWMDHQSYGYDVEYEIMPDGESQYYKIGSSSCSGCQFNTNKQILKIENLYVLIAGDRHKGDKLFASKDLKVWKEFIFNRERLISTCSINGSFRENSWPDEVHLDNMQEHRALWKRRVGTGKEPKSEVLSFTFKLDWDNTRIECLTSEKILGVSSSK</sequence>
<keyword evidence="1" id="KW-1133">Transmembrane helix</keyword>
<protein>
    <submittedName>
        <fullName evidence="2">Uncharacterized protein</fullName>
    </submittedName>
</protein>
<dbReference type="KEGG" id="plei:Q9312_05560"/>
<keyword evidence="1" id="KW-0472">Membrane</keyword>
<feature type="transmembrane region" description="Helical" evidence="1">
    <location>
        <begin position="7"/>
        <end position="33"/>
    </location>
</feature>
<dbReference type="AlphaFoldDB" id="A0AA51RVL2"/>
<accession>A0AA51RVL2</accession>
<evidence type="ECO:0000313" key="2">
    <source>
        <dbReference type="EMBL" id="WMS88380.1"/>
    </source>
</evidence>
<reference evidence="2 3" key="1">
    <citation type="submission" date="2023-08" db="EMBL/GenBank/DDBJ databases">
        <title>Pleionea litopenaei sp. nov., isolated from stomach of juvenile Litopenaeus vannamei.</title>
        <authorList>
            <person name="Rho A.M."/>
            <person name="Hwang C.Y."/>
        </authorList>
    </citation>
    <scope>NUCLEOTIDE SEQUENCE [LARGE SCALE GENOMIC DNA]</scope>
    <source>
        <strain evidence="2 3">HL-JVS1</strain>
    </source>
</reference>
<organism evidence="2 3">
    <name type="scientific">Pleionea litopenaei</name>
    <dbReference type="NCBI Taxonomy" id="3070815"/>
    <lineage>
        <taxon>Bacteria</taxon>
        <taxon>Pseudomonadati</taxon>
        <taxon>Pseudomonadota</taxon>
        <taxon>Gammaproteobacteria</taxon>
        <taxon>Oceanospirillales</taxon>
        <taxon>Pleioneaceae</taxon>
        <taxon>Pleionea</taxon>
    </lineage>
</organism>
<evidence type="ECO:0000256" key="1">
    <source>
        <dbReference type="SAM" id="Phobius"/>
    </source>
</evidence>
<dbReference type="EMBL" id="CP133548">
    <property type="protein sequence ID" value="WMS88380.1"/>
    <property type="molecule type" value="Genomic_DNA"/>
</dbReference>
<keyword evidence="3" id="KW-1185">Reference proteome</keyword>
<proteinExistence type="predicted"/>
<dbReference type="Proteomes" id="UP001239782">
    <property type="component" value="Chromosome"/>
</dbReference>
<evidence type="ECO:0000313" key="3">
    <source>
        <dbReference type="Proteomes" id="UP001239782"/>
    </source>
</evidence>
<gene>
    <name evidence="2" type="ORF">Q9312_05560</name>
</gene>
<dbReference type="RefSeq" id="WP_309203594.1">
    <property type="nucleotide sequence ID" value="NZ_CP133548.1"/>
</dbReference>